<dbReference type="InterPro" id="IPR051502">
    <property type="entry name" value="RLP_Defense_Trigger"/>
</dbReference>
<evidence type="ECO:0000256" key="5">
    <source>
        <dbReference type="ARBA" id="ARBA00022692"/>
    </source>
</evidence>
<evidence type="ECO:0000256" key="8">
    <source>
        <dbReference type="ARBA" id="ARBA00022989"/>
    </source>
</evidence>
<dbReference type="Gene3D" id="3.80.10.10">
    <property type="entry name" value="Ribonuclease Inhibitor"/>
    <property type="match status" value="1"/>
</dbReference>
<dbReference type="EMBL" id="JAXUIC010000005">
    <property type="protein sequence ID" value="KAK4590653.1"/>
    <property type="molecule type" value="Genomic_DNA"/>
</dbReference>
<dbReference type="AlphaFoldDB" id="A0AAN7FC61"/>
<keyword evidence="9" id="KW-0472">Membrane</keyword>
<evidence type="ECO:0000256" key="10">
    <source>
        <dbReference type="ARBA" id="ARBA00023180"/>
    </source>
</evidence>
<protein>
    <submittedName>
        <fullName evidence="12">Uncharacterized protein</fullName>
    </submittedName>
</protein>
<comment type="caution">
    <text evidence="12">The sequence shown here is derived from an EMBL/GenBank/DDBJ whole genome shotgun (WGS) entry which is preliminary data.</text>
</comment>
<gene>
    <name evidence="12" type="ORF">RGQ29_020995</name>
</gene>
<dbReference type="Proteomes" id="UP001324115">
    <property type="component" value="Unassembled WGS sequence"/>
</dbReference>
<evidence type="ECO:0000256" key="4">
    <source>
        <dbReference type="ARBA" id="ARBA00022614"/>
    </source>
</evidence>
<evidence type="ECO:0000256" key="2">
    <source>
        <dbReference type="ARBA" id="ARBA00009592"/>
    </source>
</evidence>
<organism evidence="12 13">
    <name type="scientific">Quercus rubra</name>
    <name type="common">Northern red oak</name>
    <name type="synonym">Quercus borealis</name>
    <dbReference type="NCBI Taxonomy" id="3512"/>
    <lineage>
        <taxon>Eukaryota</taxon>
        <taxon>Viridiplantae</taxon>
        <taxon>Streptophyta</taxon>
        <taxon>Embryophyta</taxon>
        <taxon>Tracheophyta</taxon>
        <taxon>Spermatophyta</taxon>
        <taxon>Magnoliopsida</taxon>
        <taxon>eudicotyledons</taxon>
        <taxon>Gunneridae</taxon>
        <taxon>Pentapetalae</taxon>
        <taxon>rosids</taxon>
        <taxon>fabids</taxon>
        <taxon>Fagales</taxon>
        <taxon>Fagaceae</taxon>
        <taxon>Quercus</taxon>
    </lineage>
</organism>
<name>A0AAN7FC61_QUERU</name>
<dbReference type="PRINTS" id="PR00019">
    <property type="entry name" value="LEURICHRPT"/>
</dbReference>
<keyword evidence="4" id="KW-0433">Leucine-rich repeat</keyword>
<keyword evidence="8" id="KW-1133">Transmembrane helix</keyword>
<evidence type="ECO:0000256" key="3">
    <source>
        <dbReference type="ARBA" id="ARBA00022475"/>
    </source>
</evidence>
<evidence type="ECO:0000256" key="7">
    <source>
        <dbReference type="ARBA" id="ARBA00022737"/>
    </source>
</evidence>
<comment type="subcellular location">
    <subcellularLocation>
        <location evidence="1">Cell membrane</location>
    </subcellularLocation>
    <subcellularLocation>
        <location evidence="11">Endomembrane system</location>
        <topology evidence="11">Single-pass membrane protein</topology>
    </subcellularLocation>
</comment>
<keyword evidence="3" id="KW-1003">Cell membrane</keyword>
<evidence type="ECO:0000256" key="1">
    <source>
        <dbReference type="ARBA" id="ARBA00004236"/>
    </source>
</evidence>
<dbReference type="GO" id="GO:0005886">
    <property type="term" value="C:plasma membrane"/>
    <property type="evidence" value="ECO:0007669"/>
    <property type="project" value="UniProtKB-SubCell"/>
</dbReference>
<dbReference type="FunFam" id="3.80.10.10:FF:000111">
    <property type="entry name" value="LRR receptor-like serine/threonine-protein kinase ERECTA"/>
    <property type="match status" value="1"/>
</dbReference>
<evidence type="ECO:0000313" key="12">
    <source>
        <dbReference type="EMBL" id="KAK4590653.1"/>
    </source>
</evidence>
<sequence length="376" mass="42527">MKLVANCTSLIILRLSNNNFHGKFFLKNFNQSFFFSLELNNNHFTGTLPKAPLSFHILDISNNHMSGIIPLWMGNNIVTLLGIIDLSNNFFEGQLPCGLGVTFLLESIELLLLSGNHFSGMIPKKLCHLEKIGIMDLSRNSFSGTIPYCFRKITFGQIDASEFVYISDASFFRFWSNLYMGLNLDIMSALDLSFNQLIGGIPLELGQLSSIHSLNLSYNQLTGPIPKTFSNLTQLERLDLSYNNLSGEIPSTLIDLNFLEVFNVTHNNLSGKVPNFKAQFGTFDKSCYEGNPFLCGPPLEKRCTMLDESPSSPRQYSNASDEKWYEVDPVVFYTISVLYINPHWQQRCFNLVEDCIHWCCNLAVNTLKGPSSCMWH</sequence>
<evidence type="ECO:0000256" key="11">
    <source>
        <dbReference type="ARBA" id="ARBA00037847"/>
    </source>
</evidence>
<dbReference type="InterPro" id="IPR001611">
    <property type="entry name" value="Leu-rich_rpt"/>
</dbReference>
<dbReference type="Pfam" id="PF00560">
    <property type="entry name" value="LRR_1"/>
    <property type="match status" value="4"/>
</dbReference>
<evidence type="ECO:0000256" key="6">
    <source>
        <dbReference type="ARBA" id="ARBA00022729"/>
    </source>
</evidence>
<keyword evidence="13" id="KW-1185">Reference proteome</keyword>
<keyword evidence="10" id="KW-0325">Glycoprotein</keyword>
<keyword evidence="7" id="KW-0677">Repeat</keyword>
<comment type="similarity">
    <text evidence="2">Belongs to the RLP family.</text>
</comment>
<accession>A0AAN7FC61</accession>
<evidence type="ECO:0000313" key="13">
    <source>
        <dbReference type="Proteomes" id="UP001324115"/>
    </source>
</evidence>
<keyword evidence="5" id="KW-0812">Transmembrane</keyword>
<dbReference type="InterPro" id="IPR032675">
    <property type="entry name" value="LRR_dom_sf"/>
</dbReference>
<proteinExistence type="inferred from homology"/>
<evidence type="ECO:0000256" key="9">
    <source>
        <dbReference type="ARBA" id="ARBA00023136"/>
    </source>
</evidence>
<dbReference type="PANTHER" id="PTHR48062">
    <property type="entry name" value="RECEPTOR-LIKE PROTEIN 14"/>
    <property type="match status" value="1"/>
</dbReference>
<reference evidence="12 13" key="1">
    <citation type="journal article" date="2023" name="G3 (Bethesda)">
        <title>A haplotype-resolved chromosome-scale genome for Quercus rubra L. provides insights into the genetics of adaptive traits for red oak species.</title>
        <authorList>
            <person name="Kapoor B."/>
            <person name="Jenkins J."/>
            <person name="Schmutz J."/>
            <person name="Zhebentyayeva T."/>
            <person name="Kuelheim C."/>
            <person name="Coggeshall M."/>
            <person name="Heim C."/>
            <person name="Lasky J.R."/>
            <person name="Leites L."/>
            <person name="Islam-Faridi N."/>
            <person name="Romero-Severson J."/>
            <person name="DeLeo V.L."/>
            <person name="Lucas S.M."/>
            <person name="Lazic D."/>
            <person name="Gailing O."/>
            <person name="Carlson J."/>
            <person name="Staton M."/>
        </authorList>
    </citation>
    <scope>NUCLEOTIDE SEQUENCE [LARGE SCALE GENOMIC DNA]</scope>
    <source>
        <strain evidence="12">Pseudo-F2</strain>
    </source>
</reference>
<dbReference type="PANTHER" id="PTHR48062:SF52">
    <property type="entry name" value="RECEPTOR-LIKE PROTEIN 8-RELATED"/>
    <property type="match status" value="1"/>
</dbReference>
<dbReference type="Pfam" id="PF13855">
    <property type="entry name" value="LRR_8"/>
    <property type="match status" value="1"/>
</dbReference>
<keyword evidence="6" id="KW-0732">Signal</keyword>
<dbReference type="SUPFAM" id="SSF52058">
    <property type="entry name" value="L domain-like"/>
    <property type="match status" value="1"/>
</dbReference>
<dbReference type="GO" id="GO:0012505">
    <property type="term" value="C:endomembrane system"/>
    <property type="evidence" value="ECO:0007669"/>
    <property type="project" value="UniProtKB-SubCell"/>
</dbReference>